<name>A0AC59YS40_RANTA</name>
<evidence type="ECO:0000313" key="2">
    <source>
        <dbReference type="Proteomes" id="UP001162501"/>
    </source>
</evidence>
<organism evidence="1 2">
    <name type="scientific">Rangifer tarandus platyrhynchus</name>
    <name type="common">Svalbard reindeer</name>
    <dbReference type="NCBI Taxonomy" id="3082113"/>
    <lineage>
        <taxon>Eukaryota</taxon>
        <taxon>Metazoa</taxon>
        <taxon>Chordata</taxon>
        <taxon>Craniata</taxon>
        <taxon>Vertebrata</taxon>
        <taxon>Euteleostomi</taxon>
        <taxon>Mammalia</taxon>
        <taxon>Eutheria</taxon>
        <taxon>Laurasiatheria</taxon>
        <taxon>Artiodactyla</taxon>
        <taxon>Ruminantia</taxon>
        <taxon>Pecora</taxon>
        <taxon>Cervidae</taxon>
        <taxon>Odocoileinae</taxon>
        <taxon>Rangifer</taxon>
    </lineage>
</organism>
<accession>A0AC59YS40</accession>
<reference evidence="1" key="2">
    <citation type="submission" date="2025-03" db="EMBL/GenBank/DDBJ databases">
        <authorList>
            <consortium name="ELIXIR-Norway"/>
            <consortium name="Elixir Norway"/>
        </authorList>
    </citation>
    <scope>NUCLEOTIDE SEQUENCE</scope>
</reference>
<gene>
    <name evidence="1" type="ORF">MRATA1EN22A_LOCUS9744</name>
</gene>
<dbReference type="EMBL" id="OX596104">
    <property type="protein sequence ID" value="CAM9947125.1"/>
    <property type="molecule type" value="Genomic_DNA"/>
</dbReference>
<proteinExistence type="predicted"/>
<sequence length="127" mass="13746">MCHDAWVEIPLPGFPPGPDSSSPEAPGAVRTHLSRLSAGNLCVSSKQAPAEWEWRVFWSVGFLFLFFSFSSCFKKQITVLRSGGGHSLTALKSRSCFPSLISGRTVATLFHPRGGLHAALTALPQTF</sequence>
<evidence type="ECO:0000313" key="1">
    <source>
        <dbReference type="EMBL" id="CAM9947125.1"/>
    </source>
</evidence>
<dbReference type="Proteomes" id="UP001162501">
    <property type="component" value="Chromosome 20"/>
</dbReference>
<reference evidence="1" key="1">
    <citation type="submission" date="2023-05" db="EMBL/GenBank/DDBJ databases">
        <authorList>
            <consortium name="ELIXIR-Norway"/>
        </authorList>
    </citation>
    <scope>NUCLEOTIDE SEQUENCE</scope>
</reference>
<protein>
    <submittedName>
        <fullName evidence="1">Uncharacterized protein</fullName>
    </submittedName>
</protein>